<dbReference type="AlphaFoldDB" id="A0A0D0B6C6"/>
<name>A0A0D0B6C6_9AGAM</name>
<proteinExistence type="predicted"/>
<evidence type="ECO:0000313" key="3">
    <source>
        <dbReference type="Proteomes" id="UP000054485"/>
    </source>
</evidence>
<evidence type="ECO:0000256" key="1">
    <source>
        <dbReference type="SAM" id="MobiDB-lite"/>
    </source>
</evidence>
<dbReference type="Proteomes" id="UP000054485">
    <property type="component" value="Unassembled WGS sequence"/>
</dbReference>
<feature type="region of interest" description="Disordered" evidence="1">
    <location>
        <begin position="49"/>
        <end position="100"/>
    </location>
</feature>
<gene>
    <name evidence="2" type="ORF">CY34DRAFT_797037</name>
</gene>
<reference evidence="3" key="2">
    <citation type="submission" date="2015-01" db="EMBL/GenBank/DDBJ databases">
        <title>Evolutionary Origins and Diversification of the Mycorrhizal Mutualists.</title>
        <authorList>
            <consortium name="DOE Joint Genome Institute"/>
            <consortium name="Mycorrhizal Genomics Consortium"/>
            <person name="Kohler A."/>
            <person name="Kuo A."/>
            <person name="Nagy L.G."/>
            <person name="Floudas D."/>
            <person name="Copeland A."/>
            <person name="Barry K.W."/>
            <person name="Cichocki N."/>
            <person name="Veneault-Fourrey C."/>
            <person name="LaButti K."/>
            <person name="Lindquist E.A."/>
            <person name="Lipzen A."/>
            <person name="Lundell T."/>
            <person name="Morin E."/>
            <person name="Murat C."/>
            <person name="Riley R."/>
            <person name="Ohm R."/>
            <person name="Sun H."/>
            <person name="Tunlid A."/>
            <person name="Henrissat B."/>
            <person name="Grigoriev I.V."/>
            <person name="Hibbett D.S."/>
            <person name="Martin F."/>
        </authorList>
    </citation>
    <scope>NUCLEOTIDE SEQUENCE [LARGE SCALE GENOMIC DNA]</scope>
    <source>
        <strain evidence="3">UH-Slu-Lm8-n1</strain>
    </source>
</reference>
<protein>
    <submittedName>
        <fullName evidence="2">Uncharacterized protein</fullName>
    </submittedName>
</protein>
<accession>A0A0D0B6C6</accession>
<dbReference type="InParanoid" id="A0A0D0B6C6"/>
<evidence type="ECO:0000313" key="2">
    <source>
        <dbReference type="EMBL" id="KIK49591.1"/>
    </source>
</evidence>
<sequence>MSTQSLEQQKLLYSRELAAYTLRQWTAARKTIDAQRLDACLSSAMRDISLASPGPSAAREKKGTRRRTASLAGAPDHQTERVGQGNKNMTRHSKGSEIVR</sequence>
<dbReference type="EMBL" id="KN835132">
    <property type="protein sequence ID" value="KIK49591.1"/>
    <property type="molecule type" value="Genomic_DNA"/>
</dbReference>
<organism evidence="2 3">
    <name type="scientific">Suillus luteus UH-Slu-Lm8-n1</name>
    <dbReference type="NCBI Taxonomy" id="930992"/>
    <lineage>
        <taxon>Eukaryota</taxon>
        <taxon>Fungi</taxon>
        <taxon>Dikarya</taxon>
        <taxon>Basidiomycota</taxon>
        <taxon>Agaricomycotina</taxon>
        <taxon>Agaricomycetes</taxon>
        <taxon>Agaricomycetidae</taxon>
        <taxon>Boletales</taxon>
        <taxon>Suillineae</taxon>
        <taxon>Suillaceae</taxon>
        <taxon>Suillus</taxon>
    </lineage>
</organism>
<dbReference type="OrthoDB" id="3262732at2759"/>
<keyword evidence="3" id="KW-1185">Reference proteome</keyword>
<dbReference type="HOGENOM" id="CLU_2307893_0_0_1"/>
<reference evidence="2 3" key="1">
    <citation type="submission" date="2014-04" db="EMBL/GenBank/DDBJ databases">
        <authorList>
            <consortium name="DOE Joint Genome Institute"/>
            <person name="Kuo A."/>
            <person name="Ruytinx J."/>
            <person name="Rineau F."/>
            <person name="Colpaert J."/>
            <person name="Kohler A."/>
            <person name="Nagy L.G."/>
            <person name="Floudas D."/>
            <person name="Copeland A."/>
            <person name="Barry K.W."/>
            <person name="Cichocki N."/>
            <person name="Veneault-Fourrey C."/>
            <person name="LaButti K."/>
            <person name="Lindquist E.A."/>
            <person name="Lipzen A."/>
            <person name="Lundell T."/>
            <person name="Morin E."/>
            <person name="Murat C."/>
            <person name="Sun H."/>
            <person name="Tunlid A."/>
            <person name="Henrissat B."/>
            <person name="Grigoriev I.V."/>
            <person name="Hibbett D.S."/>
            <person name="Martin F."/>
            <person name="Nordberg H.P."/>
            <person name="Cantor M.N."/>
            <person name="Hua S.X."/>
        </authorList>
    </citation>
    <scope>NUCLEOTIDE SEQUENCE [LARGE SCALE GENOMIC DNA]</scope>
    <source>
        <strain evidence="2 3">UH-Slu-Lm8-n1</strain>
    </source>
</reference>